<evidence type="ECO:0000259" key="6">
    <source>
        <dbReference type="PROSITE" id="PS50931"/>
    </source>
</evidence>
<dbReference type="InterPro" id="IPR036390">
    <property type="entry name" value="WH_DNA-bd_sf"/>
</dbReference>
<proteinExistence type="inferred from homology"/>
<dbReference type="PANTHER" id="PTHR30293:SF0">
    <property type="entry name" value="NITROGEN ASSIMILATION REGULATORY PROTEIN NAC"/>
    <property type="match status" value="1"/>
</dbReference>
<protein>
    <submittedName>
        <fullName evidence="7">LysR family transcriptional regulator</fullName>
    </submittedName>
</protein>
<dbReference type="SUPFAM" id="SSF53850">
    <property type="entry name" value="Periplasmic binding protein-like II"/>
    <property type="match status" value="1"/>
</dbReference>
<dbReference type="Proteomes" id="UP000054851">
    <property type="component" value="Unassembled WGS sequence"/>
</dbReference>
<feature type="domain" description="HTH lysR-type" evidence="6">
    <location>
        <begin position="18"/>
        <end position="75"/>
    </location>
</feature>
<dbReference type="InterPro" id="IPR005119">
    <property type="entry name" value="LysR_subst-bd"/>
</dbReference>
<evidence type="ECO:0000313" key="7">
    <source>
        <dbReference type="EMBL" id="SAK95791.1"/>
    </source>
</evidence>
<dbReference type="InterPro" id="IPR000847">
    <property type="entry name" value="LysR_HTH_N"/>
</dbReference>
<dbReference type="GO" id="GO:2000142">
    <property type="term" value="P:regulation of DNA-templated transcription initiation"/>
    <property type="evidence" value="ECO:0007669"/>
    <property type="project" value="TreeGrafter"/>
</dbReference>
<evidence type="ECO:0000256" key="5">
    <source>
        <dbReference type="ARBA" id="ARBA00023163"/>
    </source>
</evidence>
<reference evidence="7" key="1">
    <citation type="submission" date="2016-01" db="EMBL/GenBank/DDBJ databases">
        <authorList>
            <person name="Peeters C."/>
        </authorList>
    </citation>
    <scope>NUCLEOTIDE SEQUENCE</scope>
    <source>
        <strain evidence="7">LMG 29322</strain>
    </source>
</reference>
<dbReference type="Pfam" id="PF00126">
    <property type="entry name" value="HTH_1"/>
    <property type="match status" value="1"/>
</dbReference>
<evidence type="ECO:0000256" key="1">
    <source>
        <dbReference type="ARBA" id="ARBA00009437"/>
    </source>
</evidence>
<organism evidence="7 8">
    <name type="scientific">Caballeronia hypogeia</name>
    <dbReference type="NCBI Taxonomy" id="1777140"/>
    <lineage>
        <taxon>Bacteria</taxon>
        <taxon>Pseudomonadati</taxon>
        <taxon>Pseudomonadota</taxon>
        <taxon>Betaproteobacteria</taxon>
        <taxon>Burkholderiales</taxon>
        <taxon>Burkholderiaceae</taxon>
        <taxon>Caballeronia</taxon>
    </lineage>
</organism>
<dbReference type="InterPro" id="IPR036388">
    <property type="entry name" value="WH-like_DNA-bd_sf"/>
</dbReference>
<dbReference type="GO" id="GO:0003700">
    <property type="term" value="F:DNA-binding transcription factor activity"/>
    <property type="evidence" value="ECO:0007669"/>
    <property type="project" value="InterPro"/>
</dbReference>
<sequence>MSIASVPYASEDEAELPIELRQLRYFVRAVELGSIRRAAAELGIAAAALTRDLDRLEAQLATQLFRRARNGLVPTDAGCAFLRHAQLTLRHAVDAVEAAREPRLVGHVSVGLPPSTASMLGVPFMIAMRERHPELRVHLVEALSGHLAAMLDARQLDLALVARGSATRRWRVSPLLDERMYLIGRADLPGFPAQEAIGLGQLGDLPLVMPSGSHGLRSLLDIAFERAGVRARVAYEIDGLALLMDAVRAGLGATLQPGCVAPREPDSPLRALLIADSEARRQTMIASQADDELSPAALAARVVLFDVARELTAAGRWPGTTFHDLNTGNEES</sequence>
<keyword evidence="4" id="KW-0010">Activator</keyword>
<dbReference type="Gene3D" id="1.10.10.10">
    <property type="entry name" value="Winged helix-like DNA-binding domain superfamily/Winged helix DNA-binding domain"/>
    <property type="match status" value="1"/>
</dbReference>
<dbReference type="EMBL" id="FCOA02000050">
    <property type="protein sequence ID" value="SAK95791.1"/>
    <property type="molecule type" value="Genomic_DNA"/>
</dbReference>
<comment type="similarity">
    <text evidence="1">Belongs to the LysR transcriptional regulatory family.</text>
</comment>
<evidence type="ECO:0000256" key="2">
    <source>
        <dbReference type="ARBA" id="ARBA00023015"/>
    </source>
</evidence>
<evidence type="ECO:0000256" key="3">
    <source>
        <dbReference type="ARBA" id="ARBA00023125"/>
    </source>
</evidence>
<dbReference type="Gene3D" id="3.40.190.290">
    <property type="match status" value="1"/>
</dbReference>
<dbReference type="GO" id="GO:0003677">
    <property type="term" value="F:DNA binding"/>
    <property type="evidence" value="ECO:0007669"/>
    <property type="project" value="UniProtKB-KW"/>
</dbReference>
<evidence type="ECO:0000313" key="8">
    <source>
        <dbReference type="Proteomes" id="UP000054851"/>
    </source>
</evidence>
<dbReference type="AlphaFoldDB" id="A0A158DMC2"/>
<dbReference type="STRING" id="1777140.AWB79_07267"/>
<dbReference type="SUPFAM" id="SSF46785">
    <property type="entry name" value="Winged helix' DNA-binding domain"/>
    <property type="match status" value="1"/>
</dbReference>
<dbReference type="Pfam" id="PF03466">
    <property type="entry name" value="LysR_substrate"/>
    <property type="match status" value="1"/>
</dbReference>
<dbReference type="PANTHER" id="PTHR30293">
    <property type="entry name" value="TRANSCRIPTIONAL REGULATORY PROTEIN NAC-RELATED"/>
    <property type="match status" value="1"/>
</dbReference>
<evidence type="ECO:0000256" key="4">
    <source>
        <dbReference type="ARBA" id="ARBA00023159"/>
    </source>
</evidence>
<accession>A0A158DMC2</accession>
<keyword evidence="5" id="KW-0804">Transcription</keyword>
<comment type="caution">
    <text evidence="7">The sequence shown here is derived from an EMBL/GenBank/DDBJ whole genome shotgun (WGS) entry which is preliminary data.</text>
</comment>
<dbReference type="PROSITE" id="PS50931">
    <property type="entry name" value="HTH_LYSR"/>
    <property type="match status" value="1"/>
</dbReference>
<name>A0A158DMC2_9BURK</name>
<keyword evidence="8" id="KW-1185">Reference proteome</keyword>
<keyword evidence="2" id="KW-0805">Transcription regulation</keyword>
<gene>
    <name evidence="7" type="ORF">AWB79_07267</name>
</gene>
<keyword evidence="3" id="KW-0238">DNA-binding</keyword>